<name>A0A1V0TTY5_9ACTN</name>
<keyword evidence="2" id="KW-0732">Signal</keyword>
<dbReference type="Pfam" id="PF14016">
    <property type="entry name" value="DUF4232"/>
    <property type="match status" value="1"/>
</dbReference>
<dbReference type="KEGG" id="sgv:B1H19_20910"/>
<proteinExistence type="predicted"/>
<dbReference type="Proteomes" id="UP000192726">
    <property type="component" value="Chromosome"/>
</dbReference>
<protein>
    <recommendedName>
        <fullName evidence="3">DUF4232 domain-containing protein</fullName>
    </recommendedName>
</protein>
<feature type="signal peptide" evidence="2">
    <location>
        <begin position="1"/>
        <end position="35"/>
    </location>
</feature>
<dbReference type="EMBL" id="CP020569">
    <property type="protein sequence ID" value="ARF56310.1"/>
    <property type="molecule type" value="Genomic_DNA"/>
</dbReference>
<evidence type="ECO:0000256" key="2">
    <source>
        <dbReference type="SAM" id="SignalP"/>
    </source>
</evidence>
<sequence length="218" mass="22436">MPRSQAALRARTARCRTLRIAVAALVAGAALTLTACGSRDGADALQTRPAKPVTPMSRKATPMTEGGIDEAARTARGRAACDTARVRITAEPLTRPVNHLLLKAANTSSAPCTLYAAPLVKFGPAQAPLAGLPDSKPQAVVTLAPGTSGYAAVRTSSADGSGRHGRRATTLRIGLAGRDGSGMVSGSAKIPLPGGAVYVADSAWVTYWQSDPDHATRW</sequence>
<keyword evidence="5" id="KW-1185">Reference proteome</keyword>
<evidence type="ECO:0000256" key="1">
    <source>
        <dbReference type="SAM" id="MobiDB-lite"/>
    </source>
</evidence>
<dbReference type="STRING" id="553510.B1H19_20910"/>
<organism evidence="4 5">
    <name type="scientific">Streptomyces gilvosporeus</name>
    <dbReference type="NCBI Taxonomy" id="553510"/>
    <lineage>
        <taxon>Bacteria</taxon>
        <taxon>Bacillati</taxon>
        <taxon>Actinomycetota</taxon>
        <taxon>Actinomycetes</taxon>
        <taxon>Kitasatosporales</taxon>
        <taxon>Streptomycetaceae</taxon>
        <taxon>Streptomyces</taxon>
    </lineage>
</organism>
<dbReference type="InterPro" id="IPR025326">
    <property type="entry name" value="DUF4232"/>
</dbReference>
<feature type="region of interest" description="Disordered" evidence="1">
    <location>
        <begin position="41"/>
        <end position="63"/>
    </location>
</feature>
<feature type="domain" description="DUF4232" evidence="3">
    <location>
        <begin position="81"/>
        <end position="209"/>
    </location>
</feature>
<dbReference type="OrthoDB" id="3854042at2"/>
<dbReference type="AlphaFoldDB" id="A0A1V0TTY5"/>
<gene>
    <name evidence="4" type="ORF">B1H19_20910</name>
</gene>
<evidence type="ECO:0000313" key="4">
    <source>
        <dbReference type="EMBL" id="ARF56310.1"/>
    </source>
</evidence>
<accession>A0A1V0TTY5</accession>
<reference evidence="4 5" key="1">
    <citation type="submission" date="2017-04" db="EMBL/GenBank/DDBJ databases">
        <title>Complete Genome Sequence of Streptomyces gilvosporeus F607, a Capable Producer of Natamycin.</title>
        <authorList>
            <person name="Zong G."/>
            <person name="Zhong C."/>
            <person name="Fu J."/>
            <person name="Qin R."/>
            <person name="Cao G."/>
        </authorList>
    </citation>
    <scope>NUCLEOTIDE SEQUENCE [LARGE SCALE GENOMIC DNA]</scope>
    <source>
        <strain evidence="4 5">F607</strain>
    </source>
</reference>
<feature type="chain" id="PRO_5038807678" description="DUF4232 domain-containing protein" evidence="2">
    <location>
        <begin position="36"/>
        <end position="218"/>
    </location>
</feature>
<evidence type="ECO:0000259" key="3">
    <source>
        <dbReference type="Pfam" id="PF14016"/>
    </source>
</evidence>
<dbReference type="RefSeq" id="WP_083106163.1">
    <property type="nucleotide sequence ID" value="NZ_CP020569.1"/>
</dbReference>
<evidence type="ECO:0000313" key="5">
    <source>
        <dbReference type="Proteomes" id="UP000192726"/>
    </source>
</evidence>